<dbReference type="SUPFAM" id="SSF46955">
    <property type="entry name" value="Putative DNA-binding domain"/>
    <property type="match status" value="1"/>
</dbReference>
<comment type="caution">
    <text evidence="2">The sequence shown here is derived from an EMBL/GenBank/DDBJ whole genome shotgun (WGS) entry which is preliminary data.</text>
</comment>
<organism evidence="2 3">
    <name type="scientific">Sinomonas terrae</name>
    <dbReference type="NCBI Taxonomy" id="2908838"/>
    <lineage>
        <taxon>Bacteria</taxon>
        <taxon>Bacillati</taxon>
        <taxon>Actinomycetota</taxon>
        <taxon>Actinomycetes</taxon>
        <taxon>Micrococcales</taxon>
        <taxon>Micrococcaceae</taxon>
        <taxon>Sinomonas</taxon>
    </lineage>
</organism>
<dbReference type="InterPro" id="IPR009061">
    <property type="entry name" value="DNA-bd_dom_put_sf"/>
</dbReference>
<name>A0ABS9U6Y4_9MICC</name>
<keyword evidence="3" id="KW-1185">Reference proteome</keyword>
<gene>
    <name evidence="2" type="ORF">L0M17_19505</name>
</gene>
<sequence length="73" mass="8082">MTVRFATGAKALLTAKDLSAQTGWSVSTIYRKRSLGESLPRAVKIGGHVRWRQADIDAWIEEQLEPERGGASR</sequence>
<protein>
    <submittedName>
        <fullName evidence="2">Helix-turn-helix domain-containing protein</fullName>
    </submittedName>
</protein>
<dbReference type="Pfam" id="PF12728">
    <property type="entry name" value="HTH_17"/>
    <property type="match status" value="1"/>
</dbReference>
<evidence type="ECO:0000313" key="2">
    <source>
        <dbReference type="EMBL" id="MCH6472122.1"/>
    </source>
</evidence>
<dbReference type="InterPro" id="IPR041657">
    <property type="entry name" value="HTH_17"/>
</dbReference>
<evidence type="ECO:0000259" key="1">
    <source>
        <dbReference type="Pfam" id="PF12728"/>
    </source>
</evidence>
<evidence type="ECO:0000313" key="3">
    <source>
        <dbReference type="Proteomes" id="UP001202922"/>
    </source>
</evidence>
<proteinExistence type="predicted"/>
<dbReference type="Proteomes" id="UP001202922">
    <property type="component" value="Unassembled WGS sequence"/>
</dbReference>
<reference evidence="2 3" key="1">
    <citation type="submission" date="2022-03" db="EMBL/GenBank/DDBJ databases">
        <title>Sinomonas sp. isolated from a soil.</title>
        <authorList>
            <person name="Han J."/>
            <person name="Kim D.-U."/>
        </authorList>
    </citation>
    <scope>NUCLEOTIDE SEQUENCE [LARGE SCALE GENOMIC DNA]</scope>
    <source>
        <strain evidence="2 3">5-5</strain>
    </source>
</reference>
<dbReference type="EMBL" id="JAKZBV010000001">
    <property type="protein sequence ID" value="MCH6472122.1"/>
    <property type="molecule type" value="Genomic_DNA"/>
</dbReference>
<dbReference type="RefSeq" id="WP_241056031.1">
    <property type="nucleotide sequence ID" value="NZ_JAKZBV010000001.1"/>
</dbReference>
<accession>A0ABS9U6Y4</accession>
<feature type="domain" description="Helix-turn-helix" evidence="1">
    <location>
        <begin position="12"/>
        <end position="63"/>
    </location>
</feature>
<dbReference type="Gene3D" id="1.10.238.160">
    <property type="match status" value="1"/>
</dbReference>